<dbReference type="SUPFAM" id="SSF49562">
    <property type="entry name" value="C2 domain (Calcium/lipid-binding domain, CaLB)"/>
    <property type="match status" value="1"/>
</dbReference>
<dbReference type="GO" id="GO:0008285">
    <property type="term" value="P:negative regulation of cell population proliferation"/>
    <property type="evidence" value="ECO:0007669"/>
    <property type="project" value="TreeGrafter"/>
</dbReference>
<comment type="similarity">
    <text evidence="3">Belongs to the PTEN phosphatase protein family.</text>
</comment>
<feature type="compositionally biased region" description="Acidic residues" evidence="22">
    <location>
        <begin position="402"/>
        <end position="417"/>
    </location>
</feature>
<evidence type="ECO:0000256" key="10">
    <source>
        <dbReference type="ARBA" id="ARBA00023098"/>
    </source>
</evidence>
<evidence type="ECO:0000256" key="9">
    <source>
        <dbReference type="ARBA" id="ARBA00022912"/>
    </source>
</evidence>
<evidence type="ECO:0000256" key="6">
    <source>
        <dbReference type="ARBA" id="ARBA00013081"/>
    </source>
</evidence>
<dbReference type="InterPro" id="IPR029021">
    <property type="entry name" value="Prot-tyrosine_phosphatase-like"/>
</dbReference>
<comment type="catalytic activity">
    <reaction evidence="13">
        <text>1,2-dioctanoyl-sn-glycero-3-phospho-(1D-myo-inositol-3,4,5-trisphosphate) + H2O = 1,2-dioctanoyl-sn-glycero-3-phospho-(1D-myo-inositol-4,5-bisphosphate) + phosphate</text>
        <dbReference type="Rhea" id="RHEA:43552"/>
        <dbReference type="ChEBI" id="CHEBI:15377"/>
        <dbReference type="ChEBI" id="CHEBI:43474"/>
        <dbReference type="ChEBI" id="CHEBI:83416"/>
        <dbReference type="ChEBI" id="CHEBI:83419"/>
    </reaction>
    <physiologicalReaction direction="left-to-right" evidence="13">
        <dbReference type="Rhea" id="RHEA:43553"/>
    </physiologicalReaction>
</comment>
<dbReference type="InterPro" id="IPR035892">
    <property type="entry name" value="C2_domain_sf"/>
</dbReference>
<dbReference type="PROSITE" id="PS50056">
    <property type="entry name" value="TYR_PHOSPHATASE_2"/>
    <property type="match status" value="1"/>
</dbReference>
<dbReference type="InterPro" id="IPR016130">
    <property type="entry name" value="Tyr_Pase_AS"/>
</dbReference>
<dbReference type="GO" id="GO:0043005">
    <property type="term" value="C:neuron projection"/>
    <property type="evidence" value="ECO:0007669"/>
    <property type="project" value="UniProtKB-SubCell"/>
</dbReference>
<dbReference type="InterPro" id="IPR003595">
    <property type="entry name" value="Tyr_Pase_cat"/>
</dbReference>
<dbReference type="AlphaFoldDB" id="A0A085LYG6"/>
<gene>
    <name evidence="26" type="ORF">M513_09105</name>
</gene>
<evidence type="ECO:0000256" key="1">
    <source>
        <dbReference type="ARBA" id="ARBA00004487"/>
    </source>
</evidence>
<reference evidence="26 27" key="1">
    <citation type="journal article" date="2014" name="Nat. Genet.">
        <title>Genome and transcriptome of the porcine whipworm Trichuris suis.</title>
        <authorList>
            <person name="Jex A.R."/>
            <person name="Nejsum P."/>
            <person name="Schwarz E.M."/>
            <person name="Hu L."/>
            <person name="Young N.D."/>
            <person name="Hall R.S."/>
            <person name="Korhonen P.K."/>
            <person name="Liao S."/>
            <person name="Thamsborg S."/>
            <person name="Xia J."/>
            <person name="Xu P."/>
            <person name="Wang S."/>
            <person name="Scheerlinck J.P."/>
            <person name="Hofmann A."/>
            <person name="Sternberg P.W."/>
            <person name="Wang J."/>
            <person name="Gasser R.B."/>
        </authorList>
    </citation>
    <scope>NUCLEOTIDE SEQUENCE [LARGE SCALE GENOMIC DNA]</scope>
    <source>
        <strain evidence="26">DCEP-RM93M</strain>
    </source>
</reference>
<evidence type="ECO:0000256" key="3">
    <source>
        <dbReference type="ARBA" id="ARBA00007881"/>
    </source>
</evidence>
<dbReference type="FunFam" id="3.90.190.10:FF:000029">
    <property type="entry name" value="Phosphatidylinositol 3,4,5-trisphosphate 3-phosphatase and dual-specificity protein phosphatase PTEN"/>
    <property type="match status" value="1"/>
</dbReference>
<dbReference type="GO" id="GO:0005634">
    <property type="term" value="C:nucleus"/>
    <property type="evidence" value="ECO:0007669"/>
    <property type="project" value="TreeGrafter"/>
</dbReference>
<evidence type="ECO:0000256" key="20">
    <source>
        <dbReference type="ARBA" id="ARBA00048832"/>
    </source>
</evidence>
<evidence type="ECO:0000256" key="4">
    <source>
        <dbReference type="ARBA" id="ARBA00013015"/>
    </source>
</evidence>
<keyword evidence="27" id="KW-1185">Reference proteome</keyword>
<keyword evidence="8" id="KW-0378">Hydrolase</keyword>
<evidence type="ECO:0000256" key="11">
    <source>
        <dbReference type="ARBA" id="ARBA00023273"/>
    </source>
</evidence>
<dbReference type="PANTHER" id="PTHR12305:SF81">
    <property type="entry name" value="PHOSPHATIDYLINOSITOL 3,4,5-TRISPHOSPHATE 3-PHOSPHATASE AND DUAL-SPECIFICITY PROTEIN PHOSPHATASE PTEN"/>
    <property type="match status" value="1"/>
</dbReference>
<dbReference type="GO" id="GO:0043491">
    <property type="term" value="P:phosphatidylinositol 3-kinase/protein kinase B signal transduction"/>
    <property type="evidence" value="ECO:0007669"/>
    <property type="project" value="TreeGrafter"/>
</dbReference>
<keyword evidence="7" id="KW-0963">Cytoplasm</keyword>
<keyword evidence="9" id="KW-0904">Protein phosphatase</keyword>
<evidence type="ECO:0000256" key="19">
    <source>
        <dbReference type="ARBA" id="ARBA00047986"/>
    </source>
</evidence>
<comment type="catalytic activity">
    <reaction evidence="12">
        <text>1,2-dihexadecanoyl-sn-glycero-3-phospho-(1D-myo-inositol-3,4,5-trisphosphate) + H2O = 1,2-dihexadecanoyl-sn-glycero-3-phospho-(1D-myo-inositol-4,5-bisphosphate) + phosphate</text>
        <dbReference type="Rhea" id="RHEA:43560"/>
        <dbReference type="ChEBI" id="CHEBI:15377"/>
        <dbReference type="ChEBI" id="CHEBI:43474"/>
        <dbReference type="ChEBI" id="CHEBI:83420"/>
        <dbReference type="ChEBI" id="CHEBI:83423"/>
    </reaction>
    <physiologicalReaction direction="left-to-right" evidence="12">
        <dbReference type="Rhea" id="RHEA:43561"/>
    </physiologicalReaction>
</comment>
<evidence type="ECO:0000256" key="12">
    <source>
        <dbReference type="ARBA" id="ARBA00034256"/>
    </source>
</evidence>
<dbReference type="GO" id="GO:0048870">
    <property type="term" value="P:cell motility"/>
    <property type="evidence" value="ECO:0007669"/>
    <property type="project" value="TreeGrafter"/>
</dbReference>
<keyword evidence="10" id="KW-0443">Lipid metabolism</keyword>
<feature type="domain" description="Tyrosine specific protein phosphatases" evidence="23">
    <location>
        <begin position="99"/>
        <end position="159"/>
    </location>
</feature>
<keyword evidence="11" id="KW-0966">Cell projection</keyword>
<dbReference type="GO" id="GO:0005886">
    <property type="term" value="C:plasma membrane"/>
    <property type="evidence" value="ECO:0007669"/>
    <property type="project" value="TreeGrafter"/>
</dbReference>
<dbReference type="SMART" id="SM01326">
    <property type="entry name" value="PTEN_C2"/>
    <property type="match status" value="1"/>
</dbReference>
<evidence type="ECO:0000256" key="18">
    <source>
        <dbReference type="ARBA" id="ARBA00044309"/>
    </source>
</evidence>
<evidence type="ECO:0000313" key="27">
    <source>
        <dbReference type="Proteomes" id="UP000030764"/>
    </source>
</evidence>
<dbReference type="Gene3D" id="2.60.40.1110">
    <property type="match status" value="1"/>
</dbReference>
<evidence type="ECO:0000256" key="22">
    <source>
        <dbReference type="SAM" id="MobiDB-lite"/>
    </source>
</evidence>
<evidence type="ECO:0000256" key="21">
    <source>
        <dbReference type="ARBA" id="ARBA00051341"/>
    </source>
</evidence>
<dbReference type="InterPro" id="IPR029023">
    <property type="entry name" value="Tensin_phosphatase"/>
</dbReference>
<dbReference type="GO" id="GO:0016314">
    <property type="term" value="F:phosphatidylinositol-3,4,5-trisphosphate 3-phosphatase activity"/>
    <property type="evidence" value="ECO:0007669"/>
    <property type="project" value="UniProtKB-EC"/>
</dbReference>
<comment type="catalytic activity">
    <reaction evidence="21">
        <text>O-phospho-L-tyrosyl-[protein] + H2O = L-tyrosyl-[protein] + phosphate</text>
        <dbReference type="Rhea" id="RHEA:10684"/>
        <dbReference type="Rhea" id="RHEA-COMP:10136"/>
        <dbReference type="Rhea" id="RHEA-COMP:20101"/>
        <dbReference type="ChEBI" id="CHEBI:15377"/>
        <dbReference type="ChEBI" id="CHEBI:43474"/>
        <dbReference type="ChEBI" id="CHEBI:46858"/>
        <dbReference type="ChEBI" id="CHEBI:61978"/>
        <dbReference type="EC" id="3.1.3.48"/>
    </reaction>
    <physiologicalReaction direction="left-to-right" evidence="21">
        <dbReference type="Rhea" id="RHEA:10685"/>
    </physiologicalReaction>
</comment>
<feature type="domain" description="Phosphatase tensin-type" evidence="24">
    <location>
        <begin position="14"/>
        <end position="185"/>
    </location>
</feature>
<dbReference type="EC" id="3.1.3.16" evidence="6"/>
<evidence type="ECO:0000256" key="2">
    <source>
        <dbReference type="ARBA" id="ARBA00004496"/>
    </source>
</evidence>
<dbReference type="EC" id="3.1.3.67" evidence="4"/>
<dbReference type="GO" id="GO:0046856">
    <property type="term" value="P:phosphatidylinositol dephosphorylation"/>
    <property type="evidence" value="ECO:0007669"/>
    <property type="project" value="TreeGrafter"/>
</dbReference>
<dbReference type="GO" id="GO:0004725">
    <property type="term" value="F:protein tyrosine phosphatase activity"/>
    <property type="evidence" value="ECO:0007669"/>
    <property type="project" value="UniProtKB-EC"/>
</dbReference>
<evidence type="ECO:0000256" key="7">
    <source>
        <dbReference type="ARBA" id="ARBA00022490"/>
    </source>
</evidence>
<evidence type="ECO:0000259" key="25">
    <source>
        <dbReference type="PROSITE" id="PS51182"/>
    </source>
</evidence>
<name>A0A085LYG6_9BILA</name>
<dbReference type="InterPro" id="IPR045101">
    <property type="entry name" value="PTP_PTEN"/>
</dbReference>
<dbReference type="GO" id="GO:0050793">
    <property type="term" value="P:regulation of developmental process"/>
    <property type="evidence" value="ECO:0007669"/>
    <property type="project" value="UniProtKB-ARBA"/>
</dbReference>
<comment type="catalytic activity">
    <reaction evidence="17">
        <text>1D-myo-inositol 1,3,4,5,6-pentakisphosphate + H2O = 1D-myo-inositol 1,4,5,6-tetrakisphosphate + phosphate</text>
        <dbReference type="Rhea" id="RHEA:77143"/>
        <dbReference type="ChEBI" id="CHEBI:15377"/>
        <dbReference type="ChEBI" id="CHEBI:43474"/>
        <dbReference type="ChEBI" id="CHEBI:57627"/>
        <dbReference type="ChEBI" id="CHEBI:57733"/>
    </reaction>
    <physiologicalReaction direction="left-to-right" evidence="17">
        <dbReference type="Rhea" id="RHEA:77144"/>
    </physiologicalReaction>
</comment>
<evidence type="ECO:0000256" key="5">
    <source>
        <dbReference type="ARBA" id="ARBA00013064"/>
    </source>
</evidence>
<proteinExistence type="inferred from homology"/>
<dbReference type="SUPFAM" id="SSF52799">
    <property type="entry name" value="(Phosphotyrosine protein) phosphatases II"/>
    <property type="match status" value="1"/>
</dbReference>
<organism evidence="26 27">
    <name type="scientific">Trichuris suis</name>
    <name type="common">pig whipworm</name>
    <dbReference type="NCBI Taxonomy" id="68888"/>
    <lineage>
        <taxon>Eukaryota</taxon>
        <taxon>Metazoa</taxon>
        <taxon>Ecdysozoa</taxon>
        <taxon>Nematoda</taxon>
        <taxon>Enoplea</taxon>
        <taxon>Dorylaimia</taxon>
        <taxon>Trichinellida</taxon>
        <taxon>Trichuridae</taxon>
        <taxon>Trichuris</taxon>
    </lineage>
</organism>
<dbReference type="PROSITE" id="PS51182">
    <property type="entry name" value="C2_TENSIN"/>
    <property type="match status" value="1"/>
</dbReference>
<protein>
    <recommendedName>
        <fullName evidence="14">Phosphatidylinositol 3,4,5-trisphosphate 3-phosphatase and dual-specificity protein phosphatase PTEN</fullName>
        <ecNumber evidence="6">3.1.3.16</ecNumber>
        <ecNumber evidence="5">3.1.3.48</ecNumber>
        <ecNumber evidence="4">3.1.3.67</ecNumber>
    </recommendedName>
    <alternativeName>
        <fullName evidence="18">Inositol polyphosphate 3-phosphatase</fullName>
    </alternativeName>
</protein>
<dbReference type="Pfam" id="PF10409">
    <property type="entry name" value="PTEN_C2"/>
    <property type="match status" value="1"/>
</dbReference>
<evidence type="ECO:0000256" key="8">
    <source>
        <dbReference type="ARBA" id="ARBA00022801"/>
    </source>
</evidence>
<dbReference type="EMBL" id="KL363260">
    <property type="protein sequence ID" value="KFD50012.1"/>
    <property type="molecule type" value="Genomic_DNA"/>
</dbReference>
<dbReference type="CDD" id="cd14509">
    <property type="entry name" value="PTP_PTEN"/>
    <property type="match status" value="1"/>
</dbReference>
<dbReference type="Pfam" id="PF22785">
    <property type="entry name" value="Tc-R-P"/>
    <property type="match status" value="1"/>
</dbReference>
<dbReference type="InterPro" id="IPR051281">
    <property type="entry name" value="Dual-spec_lipid-protein_phosph"/>
</dbReference>
<evidence type="ECO:0000259" key="23">
    <source>
        <dbReference type="PROSITE" id="PS50056"/>
    </source>
</evidence>
<dbReference type="Gene3D" id="3.90.190.10">
    <property type="entry name" value="Protein tyrosine phosphatase superfamily"/>
    <property type="match status" value="1"/>
</dbReference>
<comment type="subcellular location">
    <subcellularLocation>
        <location evidence="1">Cell projection</location>
        <location evidence="1">Neuron projection</location>
    </subcellularLocation>
    <subcellularLocation>
        <location evidence="2">Cytoplasm</location>
    </subcellularLocation>
</comment>
<dbReference type="GO" id="GO:0005829">
    <property type="term" value="C:cytosol"/>
    <property type="evidence" value="ECO:0007669"/>
    <property type="project" value="TreeGrafter"/>
</dbReference>
<sequence length="497" mass="55757">MAAKIRCLVSKNKRRYQEGGFDLDLSYIRPNIIAMGFPAEKLEGVFRNHIDDVVRFMETKHKDHYKIYNLCNERCYNASRFNNRVAYYPFVDHQPPCLENMLPFCEDVHQWLSQDSRNVVAIHCKAGKGRTGVMICAYLLYVGEFTCADEALEYYGQQRTVDMNGVTIPSQRRYVGYFSHLLRNNIHYSVVPMVLRSIELENAPVLDKAVFSPYVVISSDGRPLYKSCPCDAIQDLNRLRILLSNPIHVEGDVRVDLYHKSYRLHKKERLFHFWFNTFFLSPKDASSTPSSNDTDGACQPGSIVKSHVQGMAGRTSFSGDEVEQAREFADPADMRQLHLGIFELDQLKYKSQKIFPDNFKVCVTLSSCADSRRPTSPVRLNLEDPTDRQCAPNGPKTSLSDASDDSENSAYAEEDSDVDVRGSTGLCMPSGCHRLQVNNSLDDESASLNNRPSTLQGEQPNAPCYPGSTMFGGSAWVSDGAADLTVDVGVTPTSISV</sequence>
<evidence type="ECO:0000256" key="16">
    <source>
        <dbReference type="ARBA" id="ARBA00043760"/>
    </source>
</evidence>
<evidence type="ECO:0000313" key="26">
    <source>
        <dbReference type="EMBL" id="KFD50012.1"/>
    </source>
</evidence>
<dbReference type="PANTHER" id="PTHR12305">
    <property type="entry name" value="PHOSPHATASE WITH HOMOLOGY TO TENSIN"/>
    <property type="match status" value="1"/>
</dbReference>
<dbReference type="Proteomes" id="UP000030764">
    <property type="component" value="Unassembled WGS sequence"/>
</dbReference>
<dbReference type="PROSITE" id="PS51181">
    <property type="entry name" value="PPASE_TENSIN"/>
    <property type="match status" value="1"/>
</dbReference>
<feature type="region of interest" description="Disordered" evidence="22">
    <location>
        <begin position="370"/>
        <end position="422"/>
    </location>
</feature>
<dbReference type="GO" id="GO:0004722">
    <property type="term" value="F:protein serine/threonine phosphatase activity"/>
    <property type="evidence" value="ECO:0007669"/>
    <property type="project" value="UniProtKB-EC"/>
</dbReference>
<evidence type="ECO:0000256" key="15">
    <source>
        <dbReference type="ARBA" id="ARBA00043734"/>
    </source>
</evidence>
<dbReference type="InterPro" id="IPR000387">
    <property type="entry name" value="Tyr_Pase_dom"/>
</dbReference>
<comment type="catalytic activity">
    <reaction evidence="19">
        <text>O-phospho-L-seryl-[protein] + H2O = L-seryl-[protein] + phosphate</text>
        <dbReference type="Rhea" id="RHEA:20629"/>
        <dbReference type="Rhea" id="RHEA-COMP:9863"/>
        <dbReference type="Rhea" id="RHEA-COMP:11604"/>
        <dbReference type="ChEBI" id="CHEBI:15377"/>
        <dbReference type="ChEBI" id="CHEBI:29999"/>
        <dbReference type="ChEBI" id="CHEBI:43474"/>
        <dbReference type="ChEBI" id="CHEBI:83421"/>
        <dbReference type="EC" id="3.1.3.16"/>
    </reaction>
    <physiologicalReaction direction="left-to-right" evidence="19">
        <dbReference type="Rhea" id="RHEA:20630"/>
    </physiologicalReaction>
</comment>
<evidence type="ECO:0000256" key="13">
    <source>
        <dbReference type="ARBA" id="ARBA00034268"/>
    </source>
</evidence>
<accession>A0A085LYG6</accession>
<evidence type="ECO:0000259" key="24">
    <source>
        <dbReference type="PROSITE" id="PS51181"/>
    </source>
</evidence>
<dbReference type="SMART" id="SM01301">
    <property type="entry name" value="PTPlike_phytase"/>
    <property type="match status" value="1"/>
</dbReference>
<comment type="catalytic activity">
    <reaction evidence="20">
        <text>O-phospho-L-threonyl-[protein] + H2O = L-threonyl-[protein] + phosphate</text>
        <dbReference type="Rhea" id="RHEA:47004"/>
        <dbReference type="Rhea" id="RHEA-COMP:11060"/>
        <dbReference type="Rhea" id="RHEA-COMP:11605"/>
        <dbReference type="ChEBI" id="CHEBI:15377"/>
        <dbReference type="ChEBI" id="CHEBI:30013"/>
        <dbReference type="ChEBI" id="CHEBI:43474"/>
        <dbReference type="ChEBI" id="CHEBI:61977"/>
        <dbReference type="EC" id="3.1.3.16"/>
    </reaction>
    <physiologicalReaction direction="left-to-right" evidence="20">
        <dbReference type="Rhea" id="RHEA:47005"/>
    </physiologicalReaction>
</comment>
<dbReference type="EC" id="3.1.3.48" evidence="5"/>
<dbReference type="InterPro" id="IPR014020">
    <property type="entry name" value="Tensin_C2-dom"/>
</dbReference>
<evidence type="ECO:0000256" key="17">
    <source>
        <dbReference type="ARBA" id="ARBA00043762"/>
    </source>
</evidence>
<dbReference type="SMART" id="SM00404">
    <property type="entry name" value="PTPc_motif"/>
    <property type="match status" value="1"/>
</dbReference>
<feature type="domain" description="C2 tensin-type" evidence="25">
    <location>
        <begin position="190"/>
        <end position="368"/>
    </location>
</feature>
<dbReference type="PROSITE" id="PS00383">
    <property type="entry name" value="TYR_PHOSPHATASE_1"/>
    <property type="match status" value="1"/>
</dbReference>
<comment type="catalytic activity">
    <reaction evidence="16">
        <text>a 1,2-diacyl-sn-glycero-3-phospho-(1D-myo-inositol-3,4,5-trisphosphate) + H2O = a 1,2-diacyl-sn-glycero-3-phospho-(1D-myo-inositol-4,5-bisphosphate) + phosphate</text>
        <dbReference type="Rhea" id="RHEA:25017"/>
        <dbReference type="ChEBI" id="CHEBI:15377"/>
        <dbReference type="ChEBI" id="CHEBI:43474"/>
        <dbReference type="ChEBI" id="CHEBI:57836"/>
        <dbReference type="ChEBI" id="CHEBI:58456"/>
        <dbReference type="EC" id="3.1.3.67"/>
    </reaction>
    <physiologicalReaction direction="left-to-right" evidence="16">
        <dbReference type="Rhea" id="RHEA:25018"/>
    </physiologicalReaction>
</comment>
<comment type="catalytic activity">
    <reaction evidence="15">
        <text>1D-myo-inositol 1,3,4,5-tetrakisphosphate + H2O = 1D-myo-inositol 1,4,5-trisphosphate + phosphate</text>
        <dbReference type="Rhea" id="RHEA:77155"/>
        <dbReference type="ChEBI" id="CHEBI:15377"/>
        <dbReference type="ChEBI" id="CHEBI:43474"/>
        <dbReference type="ChEBI" id="CHEBI:57895"/>
        <dbReference type="ChEBI" id="CHEBI:203600"/>
    </reaction>
    <physiologicalReaction direction="left-to-right" evidence="15">
        <dbReference type="Rhea" id="RHEA:77156"/>
    </physiologicalReaction>
</comment>
<evidence type="ECO:0000256" key="14">
    <source>
        <dbReference type="ARBA" id="ARBA00034338"/>
    </source>
</evidence>
<dbReference type="GO" id="GO:0051896">
    <property type="term" value="P:regulation of phosphatidylinositol 3-kinase/protein kinase B signal transduction"/>
    <property type="evidence" value="ECO:0007669"/>
    <property type="project" value="TreeGrafter"/>
</dbReference>